<evidence type="ECO:0000256" key="4">
    <source>
        <dbReference type="ARBA" id="ARBA00022847"/>
    </source>
</evidence>
<evidence type="ECO:0000313" key="10">
    <source>
        <dbReference type="Proteomes" id="UP000822476"/>
    </source>
</evidence>
<accession>A0A8S9Z1C1</accession>
<keyword evidence="5 7" id="KW-1133">Transmembrane helix</keyword>
<dbReference type="AlphaFoldDB" id="A0A8S9Z1C1"/>
<evidence type="ECO:0000313" key="9">
    <source>
        <dbReference type="EMBL" id="KAF7259153.1"/>
    </source>
</evidence>
<comment type="subcellular location">
    <subcellularLocation>
        <location evidence="1">Membrane</location>
        <topology evidence="1">Multi-pass membrane protein</topology>
    </subcellularLocation>
</comment>
<dbReference type="SUPFAM" id="SSF103473">
    <property type="entry name" value="MFS general substrate transporter"/>
    <property type="match status" value="1"/>
</dbReference>
<feature type="transmembrane region" description="Helical" evidence="7">
    <location>
        <begin position="237"/>
        <end position="256"/>
    </location>
</feature>
<dbReference type="FunFam" id="1.20.1250.20:FF:000003">
    <property type="entry name" value="Solute carrier family 17 member 3"/>
    <property type="match status" value="1"/>
</dbReference>
<dbReference type="GO" id="GO:0015293">
    <property type="term" value="F:symporter activity"/>
    <property type="evidence" value="ECO:0007669"/>
    <property type="project" value="UniProtKB-KW"/>
</dbReference>
<feature type="transmembrane region" description="Helical" evidence="7">
    <location>
        <begin position="12"/>
        <end position="32"/>
    </location>
</feature>
<dbReference type="OrthoDB" id="2985014at2759"/>
<keyword evidence="6 7" id="KW-0472">Membrane</keyword>
<evidence type="ECO:0000256" key="5">
    <source>
        <dbReference type="ARBA" id="ARBA00022989"/>
    </source>
</evidence>
<feature type="domain" description="Major facilitator superfamily (MFS) profile" evidence="8">
    <location>
        <begin position="1"/>
        <end position="430"/>
    </location>
</feature>
<evidence type="ECO:0000256" key="3">
    <source>
        <dbReference type="ARBA" id="ARBA00022692"/>
    </source>
</evidence>
<keyword evidence="2" id="KW-0813">Transport</keyword>
<evidence type="ECO:0000256" key="7">
    <source>
        <dbReference type="SAM" id="Phobius"/>
    </source>
</evidence>
<evidence type="ECO:0000256" key="6">
    <source>
        <dbReference type="ARBA" id="ARBA00023136"/>
    </source>
</evidence>
<feature type="transmembrane region" description="Helical" evidence="7">
    <location>
        <begin position="371"/>
        <end position="394"/>
    </location>
</feature>
<evidence type="ECO:0000256" key="2">
    <source>
        <dbReference type="ARBA" id="ARBA00022448"/>
    </source>
</evidence>
<dbReference type="PANTHER" id="PTHR11662">
    <property type="entry name" value="SOLUTE CARRIER FAMILY 17"/>
    <property type="match status" value="1"/>
</dbReference>
<dbReference type="InterPro" id="IPR036259">
    <property type="entry name" value="MFS_trans_sf"/>
</dbReference>
<feature type="transmembrane region" description="Helical" evidence="7">
    <location>
        <begin position="339"/>
        <end position="359"/>
    </location>
</feature>
<dbReference type="InterPro" id="IPR050382">
    <property type="entry name" value="MFS_Na/Anion_cotransporter"/>
</dbReference>
<protein>
    <recommendedName>
        <fullName evidence="8">Major facilitator superfamily (MFS) profile domain-containing protein</fullName>
    </recommendedName>
</protein>
<reference evidence="9" key="1">
    <citation type="submission" date="2019-07" db="EMBL/GenBank/DDBJ databases">
        <title>Annotation for the trematode Paragonimus miyazaki's.</title>
        <authorList>
            <person name="Choi Y.-J."/>
        </authorList>
    </citation>
    <scope>NUCLEOTIDE SEQUENCE</scope>
    <source>
        <strain evidence="9">Japan</strain>
    </source>
</reference>
<dbReference type="GO" id="GO:0016020">
    <property type="term" value="C:membrane"/>
    <property type="evidence" value="ECO:0007669"/>
    <property type="project" value="UniProtKB-SubCell"/>
</dbReference>
<dbReference type="InterPro" id="IPR020846">
    <property type="entry name" value="MFS_dom"/>
</dbReference>
<dbReference type="Proteomes" id="UP000822476">
    <property type="component" value="Unassembled WGS sequence"/>
</dbReference>
<dbReference type="PROSITE" id="PS50850">
    <property type="entry name" value="MFS"/>
    <property type="match status" value="1"/>
</dbReference>
<dbReference type="Gene3D" id="1.20.1250.20">
    <property type="entry name" value="MFS general substrate transporter like domains"/>
    <property type="match status" value="2"/>
</dbReference>
<evidence type="ECO:0000259" key="8">
    <source>
        <dbReference type="PROSITE" id="PS50850"/>
    </source>
</evidence>
<dbReference type="GO" id="GO:0006820">
    <property type="term" value="P:monoatomic anion transport"/>
    <property type="evidence" value="ECO:0007669"/>
    <property type="project" value="TreeGrafter"/>
</dbReference>
<dbReference type="PANTHER" id="PTHR11662:SF399">
    <property type="entry name" value="FI19708P1-RELATED"/>
    <property type="match status" value="1"/>
</dbReference>
<dbReference type="Pfam" id="PF07690">
    <property type="entry name" value="MFS_1"/>
    <property type="match status" value="1"/>
</dbReference>
<keyword evidence="4" id="KW-0769">Symport</keyword>
<comment type="caution">
    <text evidence="9">The sequence shown here is derived from an EMBL/GenBank/DDBJ whole genome shotgun (WGS) entry which is preliminary data.</text>
</comment>
<sequence length="444" mass="48989">MRSIKTCLFLSQFRILFQSVVFCIVPGGILSFRFGPKWVGFGSLLTCSILELAIPFASFSGPYPLMAVRIGQGLTQGVIYPTVMCLLGHWIPPNERSRMTAFVNSGSQVGTIIGQSVAGILSQPRTVGSDLVSHWPLVHYLIGSLGCLFLIFWFFVVYDDPSCHPRITNDERNYIEEELRMRPGDSKMLPVIFSDSPDKSTDDTRSIQLLPKFSDEHPTTRVSQDIVPWRSVLRSRAFWAILIIHVTHNWSWYTLITCMPTYMSRVQGFSMADNGILSSLPYLCQCLFAQLVGYVSDMLIKRGKLTVTWTRKINNLIALGGIGAGLLTVGLLSCNRIGVVLVFVICIGMMGAASSGFTCNIVDLAPKFAGVILSITNTMATLPGILGPLFVGYVTRHSSSLENWRIVFGVATGIAWFGALINLLMTSAVRQPWGELERSSTGNH</sequence>
<feature type="transmembrane region" description="Helical" evidence="7">
    <location>
        <begin position="38"/>
        <end position="61"/>
    </location>
</feature>
<feature type="transmembrane region" description="Helical" evidence="7">
    <location>
        <begin position="276"/>
        <end position="295"/>
    </location>
</feature>
<proteinExistence type="predicted"/>
<feature type="transmembrane region" description="Helical" evidence="7">
    <location>
        <begin position="73"/>
        <end position="91"/>
    </location>
</feature>
<dbReference type="EMBL" id="JTDE01001337">
    <property type="protein sequence ID" value="KAF7259153.1"/>
    <property type="molecule type" value="Genomic_DNA"/>
</dbReference>
<gene>
    <name evidence="9" type="ORF">EG68_03624</name>
</gene>
<organism evidence="9 10">
    <name type="scientific">Paragonimus skrjabini miyazakii</name>
    <dbReference type="NCBI Taxonomy" id="59628"/>
    <lineage>
        <taxon>Eukaryota</taxon>
        <taxon>Metazoa</taxon>
        <taxon>Spiralia</taxon>
        <taxon>Lophotrochozoa</taxon>
        <taxon>Platyhelminthes</taxon>
        <taxon>Trematoda</taxon>
        <taxon>Digenea</taxon>
        <taxon>Plagiorchiida</taxon>
        <taxon>Troglotremata</taxon>
        <taxon>Troglotrematidae</taxon>
        <taxon>Paragonimus</taxon>
    </lineage>
</organism>
<dbReference type="InterPro" id="IPR011701">
    <property type="entry name" value="MFS"/>
</dbReference>
<keyword evidence="3 7" id="KW-0812">Transmembrane</keyword>
<evidence type="ECO:0000256" key="1">
    <source>
        <dbReference type="ARBA" id="ARBA00004141"/>
    </source>
</evidence>
<feature type="transmembrane region" description="Helical" evidence="7">
    <location>
        <begin position="316"/>
        <end position="333"/>
    </location>
</feature>
<name>A0A8S9Z1C1_9TREM</name>
<feature type="transmembrane region" description="Helical" evidence="7">
    <location>
        <begin position="137"/>
        <end position="158"/>
    </location>
</feature>
<keyword evidence="10" id="KW-1185">Reference proteome</keyword>
<feature type="transmembrane region" description="Helical" evidence="7">
    <location>
        <begin position="406"/>
        <end position="425"/>
    </location>
</feature>